<comment type="caution">
    <text evidence="2">The sequence shown here is derived from an EMBL/GenBank/DDBJ whole genome shotgun (WGS) entry which is preliminary data.</text>
</comment>
<gene>
    <name evidence="2" type="ORF">KDL28_17615</name>
</gene>
<dbReference type="EMBL" id="JAGSOV010000037">
    <property type="protein sequence ID" value="MCO1656880.1"/>
    <property type="molecule type" value="Genomic_DNA"/>
</dbReference>
<evidence type="ECO:0000256" key="1">
    <source>
        <dbReference type="SAM" id="MobiDB-lite"/>
    </source>
</evidence>
<organism evidence="2 3">
    <name type="scientific">Pseudonocardia humida</name>
    <dbReference type="NCBI Taxonomy" id="2800819"/>
    <lineage>
        <taxon>Bacteria</taxon>
        <taxon>Bacillati</taxon>
        <taxon>Actinomycetota</taxon>
        <taxon>Actinomycetes</taxon>
        <taxon>Pseudonocardiales</taxon>
        <taxon>Pseudonocardiaceae</taxon>
        <taxon>Pseudonocardia</taxon>
    </lineage>
</organism>
<evidence type="ECO:0000313" key="2">
    <source>
        <dbReference type="EMBL" id="MCO1656880.1"/>
    </source>
</evidence>
<keyword evidence="3" id="KW-1185">Reference proteome</keyword>
<protein>
    <submittedName>
        <fullName evidence="2">Uncharacterized protein</fullName>
    </submittedName>
</protein>
<name>A0ABT1A1L2_9PSEU</name>
<feature type="region of interest" description="Disordered" evidence="1">
    <location>
        <begin position="73"/>
        <end position="113"/>
    </location>
</feature>
<feature type="region of interest" description="Disordered" evidence="1">
    <location>
        <begin position="1"/>
        <end position="36"/>
    </location>
</feature>
<feature type="compositionally biased region" description="Basic and acidic residues" evidence="1">
    <location>
        <begin position="88"/>
        <end position="98"/>
    </location>
</feature>
<sequence length="113" mass="12608">MPRPTSDPYRRSRRTQLRVLEGGAPEDGGSGRHALDEDALLTPIFAALARRNGRRPAPPDPVERFRRDPLTAPLPVVVPARRRPGAHARVEPLPERPAHGRHALRRAPAWLPH</sequence>
<accession>A0ABT1A1L2</accession>
<evidence type="ECO:0000313" key="3">
    <source>
        <dbReference type="Proteomes" id="UP001165283"/>
    </source>
</evidence>
<proteinExistence type="predicted"/>
<dbReference type="RefSeq" id="WP_252439998.1">
    <property type="nucleotide sequence ID" value="NZ_JAGSOV010000037.1"/>
</dbReference>
<reference evidence="2" key="1">
    <citation type="submission" date="2021-04" db="EMBL/GenBank/DDBJ databases">
        <title>Pseudonocardia sp. nov., isolated from sandy soil of mangrove forest.</title>
        <authorList>
            <person name="Zan Z."/>
            <person name="Huang R."/>
            <person name="Liu W."/>
        </authorList>
    </citation>
    <scope>NUCLEOTIDE SEQUENCE</scope>
    <source>
        <strain evidence="2">S2-4</strain>
    </source>
</reference>
<dbReference type="Proteomes" id="UP001165283">
    <property type="component" value="Unassembled WGS sequence"/>
</dbReference>